<dbReference type="SMART" id="SM01091">
    <property type="entry name" value="CorC_HlyC"/>
    <property type="match status" value="1"/>
</dbReference>
<evidence type="ECO:0000259" key="11">
    <source>
        <dbReference type="PROSITE" id="PS51846"/>
    </source>
</evidence>
<dbReference type="RefSeq" id="WP_101473835.1">
    <property type="nucleotide sequence ID" value="NZ_CP060637.1"/>
</dbReference>
<evidence type="ECO:0000256" key="1">
    <source>
        <dbReference type="ARBA" id="ARBA00004141"/>
    </source>
</evidence>
<evidence type="ECO:0000256" key="8">
    <source>
        <dbReference type="PROSITE-ProRule" id="PRU01193"/>
    </source>
</evidence>
<keyword evidence="6 8" id="KW-0472">Membrane</keyword>
<dbReference type="InterPro" id="IPR016169">
    <property type="entry name" value="FAD-bd_PCMH_sub2"/>
</dbReference>
<feature type="domain" description="CBS" evidence="10">
    <location>
        <begin position="211"/>
        <end position="271"/>
    </location>
</feature>
<dbReference type="Pfam" id="PF00571">
    <property type="entry name" value="CBS"/>
    <property type="match status" value="2"/>
</dbReference>
<dbReference type="GO" id="GO:0050660">
    <property type="term" value="F:flavin adenine dinucleotide binding"/>
    <property type="evidence" value="ECO:0007669"/>
    <property type="project" value="InterPro"/>
</dbReference>
<comment type="subcellular location">
    <subcellularLocation>
        <location evidence="1">Membrane</location>
        <topology evidence="1">Multi-pass membrane protein</topology>
    </subcellularLocation>
</comment>
<dbReference type="Proteomes" id="UP000515913">
    <property type="component" value="Chromosome"/>
</dbReference>
<keyword evidence="4 8" id="KW-1133">Transmembrane helix</keyword>
<dbReference type="FunFam" id="3.10.580.10:FF:000002">
    <property type="entry name" value="Magnesium/cobalt efflux protein CorC"/>
    <property type="match status" value="1"/>
</dbReference>
<feature type="transmembrane region" description="Helical" evidence="9">
    <location>
        <begin position="6"/>
        <end position="27"/>
    </location>
</feature>
<evidence type="ECO:0000259" key="10">
    <source>
        <dbReference type="PROSITE" id="PS51371"/>
    </source>
</evidence>
<dbReference type="PROSITE" id="PS51846">
    <property type="entry name" value="CNNM"/>
    <property type="match status" value="1"/>
</dbReference>
<sequence length="433" mass="49008">MDTYQNIVLLIILILISGFFSASETALTSFRSIHLEKLEEEKEFKKAELLKKWLKNPNEMLTGLLVGNNVVNILASSIATVVTMRVIGGNSTSSVAIATVGMTIIILIFGEITPKIIAKNQTIKVAEIVINVIYYLTIVLKPIIKILMFISRFIGRILGIDLKDDEALMITEDDIISFVNVGEAEGVIEEEEKEMIHSIVAFGETTAKEVMTPRTSMLAFEGNRTIDDVWEELMENGFSRIPIYEETIDNITGVLYVKDILEALKEKRTDVPIKNFARPGYFVPETKSITEILQDFRSMKVHIALVLDEYGGIVGLVTIEDLIEEITGEIRDEFDTEEEEFIHKIDDNTYQVDGMIDIETLDKELEIKLPVSEGYESLGGLIITVLRRLAEPGDEIVLEEVRLRVLEVEKKRVSKVLVEKNYKIEENRSEEQE</sequence>
<dbReference type="PANTHER" id="PTHR22777:SF17">
    <property type="entry name" value="UPF0053 PROTEIN SLL0260"/>
    <property type="match status" value="1"/>
</dbReference>
<keyword evidence="2 8" id="KW-0812">Transmembrane</keyword>
<reference evidence="12 13" key="1">
    <citation type="submission" date="2020-08" db="EMBL/GenBank/DDBJ databases">
        <authorList>
            <person name="Liu C."/>
            <person name="Sun Q."/>
        </authorList>
    </citation>
    <scope>NUCLEOTIDE SEQUENCE [LARGE SCALE GENOMIC DNA]</scope>
    <source>
        <strain evidence="12 13">NSJ-57</strain>
    </source>
</reference>
<evidence type="ECO:0000313" key="12">
    <source>
        <dbReference type="EMBL" id="QNM16095.1"/>
    </source>
</evidence>
<keyword evidence="3" id="KW-0677">Repeat</keyword>
<dbReference type="InterPro" id="IPR005170">
    <property type="entry name" value="Transptr-assoc_dom"/>
</dbReference>
<dbReference type="PROSITE" id="PS51371">
    <property type="entry name" value="CBS"/>
    <property type="match status" value="2"/>
</dbReference>
<evidence type="ECO:0000256" key="4">
    <source>
        <dbReference type="ARBA" id="ARBA00022989"/>
    </source>
</evidence>
<dbReference type="PANTHER" id="PTHR22777">
    <property type="entry name" value="HEMOLYSIN-RELATED"/>
    <property type="match status" value="1"/>
</dbReference>
<dbReference type="InterPro" id="IPR036318">
    <property type="entry name" value="FAD-bd_PCMH-like_sf"/>
</dbReference>
<proteinExistence type="predicted"/>
<evidence type="ECO:0000313" key="13">
    <source>
        <dbReference type="Proteomes" id="UP000515913"/>
    </source>
</evidence>
<feature type="transmembrane region" description="Helical" evidence="9">
    <location>
        <begin position="93"/>
        <end position="112"/>
    </location>
</feature>
<evidence type="ECO:0000256" key="6">
    <source>
        <dbReference type="ARBA" id="ARBA00023136"/>
    </source>
</evidence>
<name>A0A7G9GZ63_9FUSO</name>
<dbReference type="AlphaFoldDB" id="A0A7G9GZ63"/>
<evidence type="ECO:0000256" key="9">
    <source>
        <dbReference type="SAM" id="Phobius"/>
    </source>
</evidence>
<dbReference type="CDD" id="cd04590">
    <property type="entry name" value="CBS_pair_CorC_HlyC_assoc"/>
    <property type="match status" value="1"/>
</dbReference>
<evidence type="ECO:0000256" key="5">
    <source>
        <dbReference type="ARBA" id="ARBA00023122"/>
    </source>
</evidence>
<dbReference type="KEGG" id="fho:H9Q81_04560"/>
<dbReference type="InterPro" id="IPR002550">
    <property type="entry name" value="CNNM"/>
</dbReference>
<accession>A0A7G9GZ63</accession>
<dbReference type="InterPro" id="IPR044751">
    <property type="entry name" value="Ion_transp-like_CBS"/>
</dbReference>
<feature type="transmembrane region" description="Helical" evidence="9">
    <location>
        <begin position="132"/>
        <end position="154"/>
    </location>
</feature>
<dbReference type="SUPFAM" id="SSF54631">
    <property type="entry name" value="CBS-domain pair"/>
    <property type="match status" value="1"/>
</dbReference>
<keyword evidence="5 7" id="KW-0129">CBS domain</keyword>
<feature type="domain" description="CBS" evidence="10">
    <location>
        <begin position="276"/>
        <end position="333"/>
    </location>
</feature>
<dbReference type="InterPro" id="IPR000644">
    <property type="entry name" value="CBS_dom"/>
</dbReference>
<dbReference type="EMBL" id="CP060637">
    <property type="protein sequence ID" value="QNM16095.1"/>
    <property type="molecule type" value="Genomic_DNA"/>
</dbReference>
<dbReference type="SUPFAM" id="SSF56176">
    <property type="entry name" value="FAD-binding/transporter-associated domain-like"/>
    <property type="match status" value="1"/>
</dbReference>
<dbReference type="Pfam" id="PF03471">
    <property type="entry name" value="CorC_HlyC"/>
    <property type="match status" value="1"/>
</dbReference>
<dbReference type="InterPro" id="IPR046342">
    <property type="entry name" value="CBS_dom_sf"/>
</dbReference>
<feature type="domain" description="CNNM transmembrane" evidence="11">
    <location>
        <begin position="1"/>
        <end position="192"/>
    </location>
</feature>
<gene>
    <name evidence="12" type="ORF">H9Q81_04560</name>
</gene>
<dbReference type="SMART" id="SM00116">
    <property type="entry name" value="CBS"/>
    <property type="match status" value="2"/>
</dbReference>
<organism evidence="12 13">
    <name type="scientific">Fusobacterium hominis</name>
    <dbReference type="NCBI Taxonomy" id="2764326"/>
    <lineage>
        <taxon>Bacteria</taxon>
        <taxon>Fusobacteriati</taxon>
        <taxon>Fusobacteriota</taxon>
        <taxon>Fusobacteriia</taxon>
        <taxon>Fusobacteriales</taxon>
        <taxon>Fusobacteriaceae</taxon>
        <taxon>Fusobacterium</taxon>
    </lineage>
</organism>
<dbReference type="Gene3D" id="3.10.580.10">
    <property type="entry name" value="CBS-domain"/>
    <property type="match status" value="1"/>
</dbReference>
<keyword evidence="13" id="KW-1185">Reference proteome</keyword>
<evidence type="ECO:0000256" key="2">
    <source>
        <dbReference type="ARBA" id="ARBA00022692"/>
    </source>
</evidence>
<evidence type="ECO:0000256" key="7">
    <source>
        <dbReference type="PROSITE-ProRule" id="PRU00703"/>
    </source>
</evidence>
<protein>
    <submittedName>
        <fullName evidence="12">HlyC/CorC family transporter</fullName>
    </submittedName>
</protein>
<dbReference type="Gene3D" id="3.30.465.10">
    <property type="match status" value="1"/>
</dbReference>
<evidence type="ECO:0000256" key="3">
    <source>
        <dbReference type="ARBA" id="ARBA00022737"/>
    </source>
</evidence>
<dbReference type="GO" id="GO:0005886">
    <property type="term" value="C:plasma membrane"/>
    <property type="evidence" value="ECO:0007669"/>
    <property type="project" value="TreeGrafter"/>
</dbReference>
<dbReference type="Pfam" id="PF01595">
    <property type="entry name" value="CNNM"/>
    <property type="match status" value="1"/>
</dbReference>